<dbReference type="PANTHER" id="PTHR10281">
    <property type="entry name" value="MEMBRANE-ASSOCIATED PROGESTERONE RECEPTOR COMPONENT-RELATED"/>
    <property type="match status" value="1"/>
</dbReference>
<evidence type="ECO:0000256" key="2">
    <source>
        <dbReference type="ARBA" id="ARBA00022617"/>
    </source>
</evidence>
<keyword evidence="2" id="KW-0349">Heme</keyword>
<feature type="domain" description="Cytochrome b5 heme-binding" evidence="7">
    <location>
        <begin position="47"/>
        <end position="149"/>
    </location>
</feature>
<dbReference type="PANTHER" id="PTHR10281:SF72">
    <property type="entry name" value="NEUDESIN"/>
    <property type="match status" value="1"/>
</dbReference>
<dbReference type="GO" id="GO:0020037">
    <property type="term" value="F:heme binding"/>
    <property type="evidence" value="ECO:0007669"/>
    <property type="project" value="UniProtKB-ARBA"/>
</dbReference>
<evidence type="ECO:0000256" key="6">
    <source>
        <dbReference type="ARBA" id="ARBA00038357"/>
    </source>
</evidence>
<evidence type="ECO:0000256" key="3">
    <source>
        <dbReference type="ARBA" id="ARBA00022723"/>
    </source>
</evidence>
<evidence type="ECO:0000256" key="1">
    <source>
        <dbReference type="ARBA" id="ARBA00004240"/>
    </source>
</evidence>
<reference evidence="8" key="1">
    <citation type="journal article" date="2020" name="Fungal Divers.">
        <title>Resolving the Mortierellaceae phylogeny through synthesis of multi-gene phylogenetics and phylogenomics.</title>
        <authorList>
            <person name="Vandepol N."/>
            <person name="Liber J."/>
            <person name="Desiro A."/>
            <person name="Na H."/>
            <person name="Kennedy M."/>
            <person name="Barry K."/>
            <person name="Grigoriev I.V."/>
            <person name="Miller A.N."/>
            <person name="O'Donnell K."/>
            <person name="Stajich J.E."/>
            <person name="Bonito G."/>
        </authorList>
    </citation>
    <scope>NUCLEOTIDE SEQUENCE</scope>
    <source>
        <strain evidence="8">MES-2147</strain>
    </source>
</reference>
<evidence type="ECO:0000259" key="7">
    <source>
        <dbReference type="SMART" id="SM01117"/>
    </source>
</evidence>
<dbReference type="SMART" id="SM01117">
    <property type="entry name" value="Cyt-b5"/>
    <property type="match status" value="1"/>
</dbReference>
<comment type="subcellular location">
    <subcellularLocation>
        <location evidence="1">Endoplasmic reticulum</location>
    </subcellularLocation>
</comment>
<dbReference type="Gene3D" id="3.10.120.10">
    <property type="entry name" value="Cytochrome b5-like heme/steroid binding domain"/>
    <property type="match status" value="1"/>
</dbReference>
<dbReference type="GO" id="GO:0016020">
    <property type="term" value="C:membrane"/>
    <property type="evidence" value="ECO:0007669"/>
    <property type="project" value="TreeGrafter"/>
</dbReference>
<dbReference type="OrthoDB" id="547796at2759"/>
<evidence type="ECO:0000313" key="8">
    <source>
        <dbReference type="EMBL" id="KAF9961452.1"/>
    </source>
</evidence>
<accession>A0A9P6J3S9</accession>
<dbReference type="SUPFAM" id="SSF55856">
    <property type="entry name" value="Cytochrome b5-like heme/steroid binding domain"/>
    <property type="match status" value="1"/>
</dbReference>
<dbReference type="InterPro" id="IPR001199">
    <property type="entry name" value="Cyt_B5-like_heme/steroid-bd"/>
</dbReference>
<dbReference type="GO" id="GO:0005783">
    <property type="term" value="C:endoplasmic reticulum"/>
    <property type="evidence" value="ECO:0007669"/>
    <property type="project" value="UniProtKB-SubCell"/>
</dbReference>
<proteinExistence type="inferred from homology"/>
<evidence type="ECO:0000256" key="4">
    <source>
        <dbReference type="ARBA" id="ARBA00022824"/>
    </source>
</evidence>
<dbReference type="InterPro" id="IPR050577">
    <property type="entry name" value="MAPR/NEUFC/NENF-like"/>
</dbReference>
<keyword evidence="5" id="KW-0408">Iron</keyword>
<dbReference type="FunFam" id="3.10.120.10:FF:000003">
    <property type="entry name" value="membrane-associated progesterone receptor component 1"/>
    <property type="match status" value="1"/>
</dbReference>
<dbReference type="EMBL" id="JAAAHW010006414">
    <property type="protein sequence ID" value="KAF9961452.1"/>
    <property type="molecule type" value="Genomic_DNA"/>
</dbReference>
<sequence>MSALTNPINWILAGVLGYISYNYFSASVTPPPPTRRPKQPALVFKEYTPKELAQFDGRTADTRILLAVQGKVFDVTRGRNFYGPEGPYGNFAGRDASRGLAKNSFDKTVLVPLDGPIDKLENLEDEEKEALSDWAMHFESKYQVVGKLIENKD</sequence>
<organism evidence="8 9">
    <name type="scientific">Modicella reniformis</name>
    <dbReference type="NCBI Taxonomy" id="1440133"/>
    <lineage>
        <taxon>Eukaryota</taxon>
        <taxon>Fungi</taxon>
        <taxon>Fungi incertae sedis</taxon>
        <taxon>Mucoromycota</taxon>
        <taxon>Mortierellomycotina</taxon>
        <taxon>Mortierellomycetes</taxon>
        <taxon>Mortierellales</taxon>
        <taxon>Mortierellaceae</taxon>
        <taxon>Modicella</taxon>
    </lineage>
</organism>
<name>A0A9P6J3S9_9FUNG</name>
<evidence type="ECO:0000313" key="9">
    <source>
        <dbReference type="Proteomes" id="UP000749646"/>
    </source>
</evidence>
<protein>
    <recommendedName>
        <fullName evidence="7">Cytochrome b5 heme-binding domain-containing protein</fullName>
    </recommendedName>
</protein>
<evidence type="ECO:0000256" key="5">
    <source>
        <dbReference type="ARBA" id="ARBA00023004"/>
    </source>
</evidence>
<dbReference type="Pfam" id="PF00173">
    <property type="entry name" value="Cyt-b5"/>
    <property type="match status" value="1"/>
</dbReference>
<keyword evidence="9" id="KW-1185">Reference proteome</keyword>
<dbReference type="Proteomes" id="UP000749646">
    <property type="component" value="Unassembled WGS sequence"/>
</dbReference>
<comment type="caution">
    <text evidence="8">The sequence shown here is derived from an EMBL/GenBank/DDBJ whole genome shotgun (WGS) entry which is preliminary data.</text>
</comment>
<dbReference type="AlphaFoldDB" id="A0A9P6J3S9"/>
<dbReference type="InterPro" id="IPR036400">
    <property type="entry name" value="Cyt_B5-like_heme/steroid_sf"/>
</dbReference>
<gene>
    <name evidence="8" type="ORF">BGZ65_010679</name>
</gene>
<dbReference type="GO" id="GO:0046872">
    <property type="term" value="F:metal ion binding"/>
    <property type="evidence" value="ECO:0007669"/>
    <property type="project" value="UniProtKB-KW"/>
</dbReference>
<keyword evidence="4" id="KW-0256">Endoplasmic reticulum</keyword>
<comment type="similarity">
    <text evidence="6">Belongs to the cytochrome b5 family. MAPR subfamily.</text>
</comment>
<keyword evidence="3" id="KW-0479">Metal-binding</keyword>